<dbReference type="SMART" id="SM00342">
    <property type="entry name" value="HTH_ARAC"/>
    <property type="match status" value="1"/>
</dbReference>
<evidence type="ECO:0000256" key="2">
    <source>
        <dbReference type="ARBA" id="ARBA00023125"/>
    </source>
</evidence>
<dbReference type="HOGENOM" id="CLU_000445_81_0_4"/>
<dbReference type="InterPro" id="IPR020449">
    <property type="entry name" value="Tscrpt_reg_AraC-type_HTH"/>
</dbReference>
<dbReference type="AlphaFoldDB" id="Q39P08"/>
<dbReference type="KEGG" id="bur:Bcep18194_C6761"/>
<dbReference type="SUPFAM" id="SSF46689">
    <property type="entry name" value="Homeodomain-like"/>
    <property type="match status" value="2"/>
</dbReference>
<dbReference type="PATRIC" id="fig|482957.22.peg.7285"/>
<dbReference type="Pfam" id="PF12833">
    <property type="entry name" value="HTH_18"/>
    <property type="match status" value="1"/>
</dbReference>
<dbReference type="GO" id="GO:0003700">
    <property type="term" value="F:DNA-binding transcription factor activity"/>
    <property type="evidence" value="ECO:0007669"/>
    <property type="project" value="InterPro"/>
</dbReference>
<dbReference type="InterPro" id="IPR009057">
    <property type="entry name" value="Homeodomain-like_sf"/>
</dbReference>
<dbReference type="Pfam" id="PF12852">
    <property type="entry name" value="Cupin_6"/>
    <property type="match status" value="1"/>
</dbReference>
<keyword evidence="1" id="KW-0805">Transcription regulation</keyword>
<dbReference type="PANTHER" id="PTHR46796:SF13">
    <property type="entry name" value="HTH-TYPE TRANSCRIPTIONAL ACTIVATOR RHAS"/>
    <property type="match status" value="1"/>
</dbReference>
<dbReference type="InterPro" id="IPR018060">
    <property type="entry name" value="HTH_AraC"/>
</dbReference>
<dbReference type="InterPro" id="IPR050204">
    <property type="entry name" value="AraC_XylS_family_regulators"/>
</dbReference>
<proteinExistence type="predicted"/>
<evidence type="ECO:0000256" key="1">
    <source>
        <dbReference type="ARBA" id="ARBA00023015"/>
    </source>
</evidence>
<dbReference type="PRINTS" id="PR00032">
    <property type="entry name" value="HTHARAC"/>
</dbReference>
<dbReference type="Gene3D" id="1.10.10.60">
    <property type="entry name" value="Homeodomain-like"/>
    <property type="match status" value="2"/>
</dbReference>
<dbReference type="InterPro" id="IPR032783">
    <property type="entry name" value="AraC_lig"/>
</dbReference>
<organism evidence="5 6">
    <name type="scientific">Burkholderia lata (strain ATCC 17760 / DSM 23089 / LMG 22485 / NCIMB 9086 / R18194 / 383)</name>
    <dbReference type="NCBI Taxonomy" id="482957"/>
    <lineage>
        <taxon>Bacteria</taxon>
        <taxon>Pseudomonadati</taxon>
        <taxon>Pseudomonadota</taxon>
        <taxon>Betaproteobacteria</taxon>
        <taxon>Burkholderiales</taxon>
        <taxon>Burkholderiaceae</taxon>
        <taxon>Burkholderia</taxon>
        <taxon>Burkholderia cepacia complex</taxon>
    </lineage>
</organism>
<name>Q39P08_BURL3</name>
<evidence type="ECO:0000259" key="4">
    <source>
        <dbReference type="PROSITE" id="PS01124"/>
    </source>
</evidence>
<accession>Q39P08</accession>
<feature type="domain" description="HTH araC/xylS-type" evidence="4">
    <location>
        <begin position="211"/>
        <end position="309"/>
    </location>
</feature>
<keyword evidence="2" id="KW-0238">DNA-binding</keyword>
<evidence type="ECO:0000256" key="3">
    <source>
        <dbReference type="ARBA" id="ARBA00023163"/>
    </source>
</evidence>
<evidence type="ECO:0000313" key="6">
    <source>
        <dbReference type="Proteomes" id="UP000002705"/>
    </source>
</evidence>
<protein>
    <submittedName>
        <fullName evidence="5">Transcriptional regulator, AraC family</fullName>
    </submittedName>
</protein>
<gene>
    <name evidence="5" type="ordered locus">Bcep18194_C6761</name>
</gene>
<dbReference type="Proteomes" id="UP000002705">
    <property type="component" value="Chromosome 3"/>
</dbReference>
<dbReference type="PROSITE" id="PS01124">
    <property type="entry name" value="HTH_ARAC_FAMILY_2"/>
    <property type="match status" value="1"/>
</dbReference>
<keyword evidence="3" id="KW-0804">Transcription</keyword>
<keyword evidence="6" id="KW-1185">Reference proteome</keyword>
<dbReference type="EMBL" id="CP000150">
    <property type="protein sequence ID" value="ABB05808.1"/>
    <property type="molecule type" value="Genomic_DNA"/>
</dbReference>
<reference evidence="5" key="1">
    <citation type="submission" date="2009-01" db="EMBL/GenBank/DDBJ databases">
        <title>Complete sequence of chromosome 3 of Burkholderia sp. 383.</title>
        <authorList>
            <consortium name="US DOE Joint Genome Institute"/>
            <person name="Copeland A."/>
            <person name="Lucas S."/>
            <person name="Lapidus A."/>
            <person name="Barry K."/>
            <person name="Detter J.C."/>
            <person name="Glavina T."/>
            <person name="Hammon N."/>
            <person name="Israni S."/>
            <person name="Pitluck S."/>
            <person name="Chain P."/>
            <person name="Malfatti S."/>
            <person name="Shin M."/>
            <person name="Vergez L."/>
            <person name="Schmutz J."/>
            <person name="Larimer F."/>
            <person name="Land M."/>
            <person name="Kyrpides N."/>
            <person name="Lykidis A."/>
            <person name="Richardson P."/>
        </authorList>
    </citation>
    <scope>NUCLEOTIDE SEQUENCE</scope>
    <source>
        <strain evidence="5">383</strain>
    </source>
</reference>
<evidence type="ECO:0000313" key="5">
    <source>
        <dbReference type="EMBL" id="ABB05808.1"/>
    </source>
</evidence>
<dbReference type="GO" id="GO:0043565">
    <property type="term" value="F:sequence-specific DNA binding"/>
    <property type="evidence" value="ECO:0007669"/>
    <property type="project" value="InterPro"/>
</dbReference>
<dbReference type="PANTHER" id="PTHR46796">
    <property type="entry name" value="HTH-TYPE TRANSCRIPTIONAL ACTIVATOR RHAS-RELATED"/>
    <property type="match status" value="1"/>
</dbReference>
<sequence length="310" mass="33987">MQRTAFPMDPLSDILSLLKPGSQFHAGLDAAGAWSFAFPEYEGIKFAAVLQGGCWAIIDGVEAPIRFEKGDCFLLNRGRRIVLSTDLALEPQDSTAVMDAVAREGIAVHNGGGEVLLISGFFGFSDRYAAMPFDALPPLISTPRMSSQAEVLRWSLDQLTSELRDPQPGGALVSNHLMHLMLVQVLRLHLMTSPDGAADGWFMALSDRRIGAAIGAIHSNPAHHWTLEELARVAGLSRTIFAQRFKDLVGATTIHYLTRWRMLTAANRLRSGDDTIASIAFSLGYESESAFCTAFKRTMCCSPTQYRRQP</sequence>